<evidence type="ECO:0000313" key="2">
    <source>
        <dbReference type="Proteomes" id="UP000694930"/>
    </source>
</evidence>
<dbReference type="CDD" id="cd06555">
    <property type="entry name" value="ASCH_PF0470_like"/>
    <property type="match status" value="1"/>
</dbReference>
<dbReference type="PANTHER" id="PTHR34204:SF2">
    <property type="entry name" value="RNA-BINDING ASCH DOMAIN PROTEIN"/>
    <property type="match status" value="1"/>
</dbReference>
<evidence type="ECO:0000313" key="3">
    <source>
        <dbReference type="RefSeq" id="XP_027773197.1"/>
    </source>
</evidence>
<name>A0ABM1VBS9_SOLPN</name>
<evidence type="ECO:0000259" key="1">
    <source>
        <dbReference type="SMART" id="SM01022"/>
    </source>
</evidence>
<dbReference type="Gene3D" id="2.30.130.30">
    <property type="entry name" value="Hypothetical protein"/>
    <property type="match status" value="1"/>
</dbReference>
<dbReference type="GeneID" id="107021543"/>
<reference evidence="2" key="1">
    <citation type="journal article" date="2014" name="Nat. Genet.">
        <title>The genome of the stress-tolerant wild tomato species Solanum pennellii.</title>
        <authorList>
            <person name="Bolger A."/>
            <person name="Scossa F."/>
            <person name="Bolger M.E."/>
            <person name="Lanz C."/>
            <person name="Maumus F."/>
            <person name="Tohge T."/>
            <person name="Quesneville H."/>
            <person name="Alseekh S."/>
            <person name="Sorensen I."/>
            <person name="Lichtenstein G."/>
            <person name="Fich E.A."/>
            <person name="Conte M."/>
            <person name="Keller H."/>
            <person name="Schneeberger K."/>
            <person name="Schwacke R."/>
            <person name="Ofner I."/>
            <person name="Vrebalov J."/>
            <person name="Xu Y."/>
            <person name="Osorio S."/>
            <person name="Aflitos S.A."/>
            <person name="Schijlen E."/>
            <person name="Jimenez-Gomez J.M."/>
            <person name="Ryngajllo M."/>
            <person name="Kimura S."/>
            <person name="Kumar R."/>
            <person name="Koenig D."/>
            <person name="Headland L.R."/>
            <person name="Maloof J.N."/>
            <person name="Sinha N."/>
            <person name="van Ham R.C."/>
            <person name="Lankhorst R.K."/>
            <person name="Mao L."/>
            <person name="Vogel A."/>
            <person name="Arsova B."/>
            <person name="Panstruga R."/>
            <person name="Fei Z."/>
            <person name="Rose J.K."/>
            <person name="Zamir D."/>
            <person name="Carrari F."/>
            <person name="Giovannoni J.J."/>
            <person name="Weigel D."/>
            <person name="Usadel B."/>
            <person name="Fernie A.R."/>
        </authorList>
    </citation>
    <scope>NUCLEOTIDE SEQUENCE [LARGE SCALE GENOMIC DNA]</scope>
    <source>
        <strain evidence="2">cv. LA0716</strain>
    </source>
</reference>
<dbReference type="Proteomes" id="UP000694930">
    <property type="component" value="Chromosome 6"/>
</dbReference>
<dbReference type="PANTHER" id="PTHR34204">
    <property type="entry name" value="RNA-BINDING ASCH DOMAIN PROTEIN"/>
    <property type="match status" value="1"/>
</dbReference>
<dbReference type="InterPro" id="IPR015947">
    <property type="entry name" value="PUA-like_sf"/>
</dbReference>
<accession>A0ABM1VBS9</accession>
<reference evidence="3" key="2">
    <citation type="submission" date="2025-08" db="UniProtKB">
        <authorList>
            <consortium name="RefSeq"/>
        </authorList>
    </citation>
    <scope>IDENTIFICATION</scope>
</reference>
<proteinExistence type="predicted"/>
<feature type="domain" description="ASCH" evidence="1">
    <location>
        <begin position="140"/>
        <end position="243"/>
    </location>
</feature>
<dbReference type="SMART" id="SM01022">
    <property type="entry name" value="ASCH"/>
    <property type="match status" value="1"/>
</dbReference>
<dbReference type="InterPro" id="IPR007374">
    <property type="entry name" value="ASCH_domain"/>
</dbReference>
<keyword evidence="2" id="KW-1185">Reference proteome</keyword>
<sequence length="419" mass="46680">MSMKMESQPASPGFGASLQLKDCIEELLRFTLVSSIDGTFEIDLDLSKDYCSTLLQEDPSDSFPNCTGPSEGVPLYPLYKRLAASLFEAFSSEALPRTENKLAVMQETSSLKQKEEEWASLIREKGSHLLNVLKSVDFELHVQEPYFSLLRNGQKTVEGRCAVGHYNKIESGALILINKCLVLQVQEVRHYHSFREMLEAESLKEVLPGVDTTEEGVQVYRKFYSEEKERSNGVLAISVKKLVSQPSIDLSSMLSVHIEIERCLSSPNSESNFVQELSYAGVQRLLGFICTAGTVSEALPPPTSSLISSFLLPHNPNAKGCTLTDGARALSKHVNRSIDKYWGSFSGSDSDKNRNALDVIRNLITCSCWMNIHIVPPHGVVFEIRVANGYGARWSKDGSKFIGFLEPYMEDGHSKGWRH</sequence>
<dbReference type="Pfam" id="PF04266">
    <property type="entry name" value="ASCH"/>
    <property type="match status" value="1"/>
</dbReference>
<dbReference type="SUPFAM" id="SSF88697">
    <property type="entry name" value="PUA domain-like"/>
    <property type="match status" value="1"/>
</dbReference>
<organism evidence="2 3">
    <name type="scientific">Solanum pennellii</name>
    <name type="common">Tomato</name>
    <name type="synonym">Lycopersicon pennellii</name>
    <dbReference type="NCBI Taxonomy" id="28526"/>
    <lineage>
        <taxon>Eukaryota</taxon>
        <taxon>Viridiplantae</taxon>
        <taxon>Streptophyta</taxon>
        <taxon>Embryophyta</taxon>
        <taxon>Tracheophyta</taxon>
        <taxon>Spermatophyta</taxon>
        <taxon>Magnoliopsida</taxon>
        <taxon>eudicotyledons</taxon>
        <taxon>Gunneridae</taxon>
        <taxon>Pentapetalae</taxon>
        <taxon>asterids</taxon>
        <taxon>lamiids</taxon>
        <taxon>Solanales</taxon>
        <taxon>Solanaceae</taxon>
        <taxon>Solanoideae</taxon>
        <taxon>Solaneae</taxon>
        <taxon>Solanum</taxon>
        <taxon>Solanum subgen. Lycopersicon</taxon>
    </lineage>
</organism>
<dbReference type="RefSeq" id="XP_027773197.1">
    <property type="nucleotide sequence ID" value="XM_027917396.1"/>
</dbReference>
<protein>
    <submittedName>
        <fullName evidence="3">Uncharacterized protein LOC107021543 isoform X1</fullName>
    </submittedName>
</protein>
<gene>
    <name evidence="3" type="primary">LOC107021543</name>
</gene>